<dbReference type="InterPro" id="IPR005517">
    <property type="entry name" value="Transl_elong_EFG/EF2_IV"/>
</dbReference>
<sequence>MKKTIGIFAHVDGGKTTFSEQLLYHTKSIRTRGRVDHKDAYLDSNKIERDRGITVFSDIGIFKYKDSEYYLIDTPGHVDFSSEMERAISILDYAILIVSSTCGIQGHTETIWNLLRKNNIPTFIFINKIDVIGSDFNRTFEDLKNNLSKDIIYLDKINNELNEENIEFIAERDDDLLNIYLDKGYNSELWIRSLKKLIKENKIFPCFKGSALLDDGIEEFLENFDLLTFTEFNDNKDFKGRVFKIKYDEKGNRITFIKCLAGSLKVKDILKFNVNNKEIIEKVNGIRVYNGEKFKALDKVSSGDVFGVIGIESLKAGMGIGVEDNFSYEMTPTLKVKVIYDEKINPKDVLNIFKILESEDESLNVSWNETLKEIHISIMGKIQLEVLKEIINDRFNLEVEFGVPEILYKETIEGEILCGGHFEPLGHYAEVYLKLEENKRNTGIEFINKCSKDDLTSGNQNLIKTHIFEKEHNGILTGSPVTDLKITLITGRSHNKHTSGGDFREATKRALRQGLEQGKSRLLEPYYKFKISVKGDLIGRVLSDIQKMSGSFYDPINNGDNVIINGRGPVSEFINYGIEFVSFTKGKGSLSFNFDGYDFCHNEEEVIERKKYNKDSDIEYTSTSIFCSKGQSYLVKGEDVMDYLHCLK</sequence>
<dbReference type="PROSITE" id="PS51722">
    <property type="entry name" value="G_TR_2"/>
    <property type="match status" value="1"/>
</dbReference>
<evidence type="ECO:0000256" key="3">
    <source>
        <dbReference type="ARBA" id="ARBA00022917"/>
    </source>
</evidence>
<evidence type="ECO:0000256" key="4">
    <source>
        <dbReference type="ARBA" id="ARBA00023134"/>
    </source>
</evidence>
<dbReference type="EMBL" id="JAGGJZ010000001">
    <property type="protein sequence ID" value="MBP1888736.1"/>
    <property type="molecule type" value="Genomic_DNA"/>
</dbReference>
<dbReference type="SUPFAM" id="SSF54980">
    <property type="entry name" value="EF-G C-terminal domain-like"/>
    <property type="match status" value="2"/>
</dbReference>
<dbReference type="Pfam" id="PF00009">
    <property type="entry name" value="GTP_EFTU"/>
    <property type="match status" value="1"/>
</dbReference>
<dbReference type="Pfam" id="PF00679">
    <property type="entry name" value="EFG_C"/>
    <property type="match status" value="1"/>
</dbReference>
<comment type="function">
    <text evidence="1">Abolishes the inhibitory effect of tetracyclin on protein synthesis by a non-covalent modification of the ribosomes.</text>
</comment>
<dbReference type="Gene3D" id="3.30.70.240">
    <property type="match status" value="1"/>
</dbReference>
<dbReference type="PRINTS" id="PR01037">
    <property type="entry name" value="TCRTETOQM"/>
</dbReference>
<evidence type="ECO:0000259" key="6">
    <source>
        <dbReference type="PROSITE" id="PS51722"/>
    </source>
</evidence>
<dbReference type="InterPro" id="IPR053905">
    <property type="entry name" value="EF-G-like_DII"/>
</dbReference>
<dbReference type="InterPro" id="IPR014721">
    <property type="entry name" value="Ribsml_uS5_D2-typ_fold_subgr"/>
</dbReference>
<evidence type="ECO:0000256" key="5">
    <source>
        <dbReference type="ARBA" id="ARBA00023251"/>
    </source>
</evidence>
<dbReference type="Proteomes" id="UP000783390">
    <property type="component" value="Unassembled WGS sequence"/>
</dbReference>
<accession>A0ABS4EXM5</accession>
<evidence type="ECO:0000256" key="1">
    <source>
        <dbReference type="ARBA" id="ARBA00003987"/>
    </source>
</evidence>
<evidence type="ECO:0000256" key="2">
    <source>
        <dbReference type="ARBA" id="ARBA00022741"/>
    </source>
</evidence>
<dbReference type="InterPro" id="IPR035647">
    <property type="entry name" value="EFG_III/V"/>
</dbReference>
<protein>
    <submittedName>
        <fullName evidence="7">Small GTP-binding protein</fullName>
    </submittedName>
</protein>
<dbReference type="SMART" id="SM00838">
    <property type="entry name" value="EFG_C"/>
    <property type="match status" value="1"/>
</dbReference>
<keyword evidence="4" id="KW-0342">GTP-binding</keyword>
<dbReference type="SMART" id="SM00889">
    <property type="entry name" value="EFG_IV"/>
    <property type="match status" value="1"/>
</dbReference>
<evidence type="ECO:0000313" key="7">
    <source>
        <dbReference type="EMBL" id="MBP1888736.1"/>
    </source>
</evidence>
<keyword evidence="3" id="KW-0648">Protein biosynthesis</keyword>
<keyword evidence="2" id="KW-0547">Nucleotide-binding</keyword>
<dbReference type="SUPFAM" id="SSF52540">
    <property type="entry name" value="P-loop containing nucleoside triphosphate hydrolases"/>
    <property type="match status" value="1"/>
</dbReference>
<organism evidence="7 8">
    <name type="scientific">Clostridium moniliforme</name>
    <dbReference type="NCBI Taxonomy" id="39489"/>
    <lineage>
        <taxon>Bacteria</taxon>
        <taxon>Bacillati</taxon>
        <taxon>Bacillota</taxon>
        <taxon>Clostridia</taxon>
        <taxon>Eubacteriales</taxon>
        <taxon>Clostridiaceae</taxon>
        <taxon>Clostridium</taxon>
    </lineage>
</organism>
<dbReference type="InterPro" id="IPR000795">
    <property type="entry name" value="T_Tr_GTP-bd_dom"/>
</dbReference>
<dbReference type="Gene3D" id="3.30.230.10">
    <property type="match status" value="1"/>
</dbReference>
<keyword evidence="5" id="KW-0046">Antibiotic resistance</keyword>
<dbReference type="InterPro" id="IPR041095">
    <property type="entry name" value="EFG_II"/>
</dbReference>
<dbReference type="Pfam" id="PF03764">
    <property type="entry name" value="EFG_IV"/>
    <property type="match status" value="1"/>
</dbReference>
<dbReference type="SUPFAM" id="SSF54211">
    <property type="entry name" value="Ribosomal protein S5 domain 2-like"/>
    <property type="match status" value="1"/>
</dbReference>
<dbReference type="CDD" id="cd03711">
    <property type="entry name" value="Tet_C"/>
    <property type="match status" value="1"/>
</dbReference>
<dbReference type="NCBIfam" id="TIGR00231">
    <property type="entry name" value="small_GTP"/>
    <property type="match status" value="1"/>
</dbReference>
<feature type="domain" description="Tr-type G" evidence="6">
    <location>
        <begin position="1"/>
        <end position="236"/>
    </location>
</feature>
<dbReference type="Gene3D" id="3.40.50.300">
    <property type="entry name" value="P-loop containing nucleotide triphosphate hydrolases"/>
    <property type="match status" value="1"/>
</dbReference>
<dbReference type="Gene3D" id="2.40.30.10">
    <property type="entry name" value="Translation factors"/>
    <property type="match status" value="1"/>
</dbReference>
<dbReference type="Pfam" id="PF22042">
    <property type="entry name" value="EF-G_D2"/>
    <property type="match status" value="1"/>
</dbReference>
<dbReference type="InterPro" id="IPR020568">
    <property type="entry name" value="Ribosomal_Su5_D2-typ_SF"/>
</dbReference>
<comment type="caution">
    <text evidence="7">The sequence shown here is derived from an EMBL/GenBank/DDBJ whole genome shotgun (WGS) entry which is preliminary data.</text>
</comment>
<keyword evidence="8" id="KW-1185">Reference proteome</keyword>
<dbReference type="InterPro" id="IPR005225">
    <property type="entry name" value="Small_GTP-bd"/>
</dbReference>
<gene>
    <name evidence="7" type="ORF">J2Z53_000315</name>
</gene>
<name>A0ABS4EXM5_9CLOT</name>
<reference evidence="7 8" key="1">
    <citation type="submission" date="2021-03" db="EMBL/GenBank/DDBJ databases">
        <title>Genomic Encyclopedia of Type Strains, Phase IV (KMG-IV): sequencing the most valuable type-strain genomes for metagenomic binning, comparative biology and taxonomic classification.</title>
        <authorList>
            <person name="Goeker M."/>
        </authorList>
    </citation>
    <scope>NUCLEOTIDE SEQUENCE [LARGE SCALE GENOMIC DNA]</scope>
    <source>
        <strain evidence="7 8">DSM 3984</strain>
    </source>
</reference>
<dbReference type="InterPro" id="IPR009000">
    <property type="entry name" value="Transl_B-barrel_sf"/>
</dbReference>
<evidence type="ECO:0000313" key="8">
    <source>
        <dbReference type="Proteomes" id="UP000783390"/>
    </source>
</evidence>
<dbReference type="RefSeq" id="WP_209795469.1">
    <property type="nucleotide sequence ID" value="NZ_JAGGJZ010000001.1"/>
</dbReference>
<dbReference type="PANTHER" id="PTHR43261:SF1">
    <property type="entry name" value="RIBOSOME-RELEASING FACTOR 2, MITOCHONDRIAL"/>
    <property type="match status" value="1"/>
</dbReference>
<dbReference type="InterPro" id="IPR000640">
    <property type="entry name" value="EFG_V-like"/>
</dbReference>
<proteinExistence type="predicted"/>
<dbReference type="PRINTS" id="PR00315">
    <property type="entry name" value="ELONGATNFCT"/>
</dbReference>
<dbReference type="Pfam" id="PF14492">
    <property type="entry name" value="EFG_III"/>
    <property type="match status" value="1"/>
</dbReference>
<dbReference type="PANTHER" id="PTHR43261">
    <property type="entry name" value="TRANSLATION ELONGATION FACTOR G-RELATED"/>
    <property type="match status" value="1"/>
</dbReference>
<dbReference type="InterPro" id="IPR035650">
    <property type="entry name" value="Tet_C"/>
</dbReference>
<dbReference type="InterPro" id="IPR027417">
    <property type="entry name" value="P-loop_NTPase"/>
</dbReference>
<dbReference type="Gene3D" id="3.30.70.870">
    <property type="entry name" value="Elongation Factor G (Translational Gtpase), domain 3"/>
    <property type="match status" value="1"/>
</dbReference>
<dbReference type="SUPFAM" id="SSF50447">
    <property type="entry name" value="Translation proteins"/>
    <property type="match status" value="1"/>
</dbReference>